<protein>
    <submittedName>
        <fullName evidence="2">Uncharacterized protein</fullName>
    </submittedName>
</protein>
<comment type="caution">
    <text evidence="2">The sequence shown here is derived from an EMBL/GenBank/DDBJ whole genome shotgun (WGS) entry which is preliminary data.</text>
</comment>
<feature type="compositionally biased region" description="Low complexity" evidence="1">
    <location>
        <begin position="113"/>
        <end position="134"/>
    </location>
</feature>
<feature type="compositionally biased region" description="Basic and acidic residues" evidence="1">
    <location>
        <begin position="316"/>
        <end position="327"/>
    </location>
</feature>
<accession>A0A8K0T8J4</accession>
<feature type="compositionally biased region" description="Low complexity" evidence="1">
    <location>
        <begin position="147"/>
        <end position="161"/>
    </location>
</feature>
<feature type="compositionally biased region" description="Polar residues" evidence="1">
    <location>
        <begin position="194"/>
        <end position="208"/>
    </location>
</feature>
<evidence type="ECO:0000256" key="1">
    <source>
        <dbReference type="SAM" id="MobiDB-lite"/>
    </source>
</evidence>
<sequence length="651" mass="70420">MLQQPSLDVPKAGRSRFSKALPAVPGLDIAASSSPVYSSSRPTYNAPPTLPQLPSFVDEDVSSPLNSPLPSLPLSQPQQRPQLSPIGGPPTMSIPRRPVAKPLAPPPPPAEPVSPAYSLSSLLSAYSHSSGESLVQDVTKDDAAEKTTSPTYTVTTSQQPVASPNPTIMSSVPRRKPVGDPKPPPTPAKETPSERSVTPPNARPSNSGIGMPSSPSPQIWRRRSLKGSRDLADLKIDQSHGSTAATQPTTGQMKPHPRLPSDSQKPQPTLPSDAQKPQPPAPQDSAKALPQPPRAIGLGGLAGRNIRPGGALSRTKSTDSNEEEAKSKTLPAPPPQEQPDPSASEHSARPNMNRPPTPEYRNGDVKAPVIERILSPVSPASSPEPPKELTPKPTVAQTTRDSPTNEVRPPPRKLEPSPTQDLRPSKSTPDLQSRDPTPVNEPLPARPPLGYGMAPFERPASRGAESRYSGESAKMGGRSSSARPDQRRPMEQIRNVPPESDPRLVYSEGKGYLYKGRDGTLYPEMKTPTQEPDARAFYFPKQTTTPMPEGTVIKAHALRESHFSCYQKHKFMNRRANWNHPLTCQTCDKANAEDRWVCSFCHVRMCESCLSTFNNNQRDLRRLQEALGRSATTTQPSTDTAALALGLEINF</sequence>
<dbReference type="AlphaFoldDB" id="A0A8K0T8J4"/>
<reference evidence="2" key="1">
    <citation type="journal article" date="2021" name="Nat. Commun.">
        <title>Genetic determinants of endophytism in the Arabidopsis root mycobiome.</title>
        <authorList>
            <person name="Mesny F."/>
            <person name="Miyauchi S."/>
            <person name="Thiergart T."/>
            <person name="Pickel B."/>
            <person name="Atanasova L."/>
            <person name="Karlsson M."/>
            <person name="Huettel B."/>
            <person name="Barry K.W."/>
            <person name="Haridas S."/>
            <person name="Chen C."/>
            <person name="Bauer D."/>
            <person name="Andreopoulos W."/>
            <person name="Pangilinan J."/>
            <person name="LaButti K."/>
            <person name="Riley R."/>
            <person name="Lipzen A."/>
            <person name="Clum A."/>
            <person name="Drula E."/>
            <person name="Henrissat B."/>
            <person name="Kohler A."/>
            <person name="Grigoriev I.V."/>
            <person name="Martin F.M."/>
            <person name="Hacquard S."/>
        </authorList>
    </citation>
    <scope>NUCLEOTIDE SEQUENCE</scope>
    <source>
        <strain evidence="2">MPI-CAGE-CH-0235</strain>
    </source>
</reference>
<keyword evidence="3" id="KW-1185">Reference proteome</keyword>
<dbReference type="Proteomes" id="UP000813444">
    <property type="component" value="Unassembled WGS sequence"/>
</dbReference>
<dbReference type="EMBL" id="JAGPNK010000001">
    <property type="protein sequence ID" value="KAH7329154.1"/>
    <property type="molecule type" value="Genomic_DNA"/>
</dbReference>
<organism evidence="2 3">
    <name type="scientific">Stachybotrys elegans</name>
    <dbReference type="NCBI Taxonomy" id="80388"/>
    <lineage>
        <taxon>Eukaryota</taxon>
        <taxon>Fungi</taxon>
        <taxon>Dikarya</taxon>
        <taxon>Ascomycota</taxon>
        <taxon>Pezizomycotina</taxon>
        <taxon>Sordariomycetes</taxon>
        <taxon>Hypocreomycetidae</taxon>
        <taxon>Hypocreales</taxon>
        <taxon>Stachybotryaceae</taxon>
        <taxon>Stachybotrys</taxon>
    </lineage>
</organism>
<evidence type="ECO:0000313" key="3">
    <source>
        <dbReference type="Proteomes" id="UP000813444"/>
    </source>
</evidence>
<feature type="compositionally biased region" description="Polar residues" evidence="1">
    <location>
        <begin position="395"/>
        <end position="405"/>
    </location>
</feature>
<feature type="compositionally biased region" description="Low complexity" evidence="1">
    <location>
        <begin position="62"/>
        <end position="85"/>
    </location>
</feature>
<feature type="region of interest" description="Disordered" evidence="1">
    <location>
        <begin position="30"/>
        <end position="506"/>
    </location>
</feature>
<feature type="compositionally biased region" description="Polar residues" evidence="1">
    <location>
        <begin position="417"/>
        <end position="435"/>
    </location>
</feature>
<dbReference type="OrthoDB" id="5425130at2759"/>
<feature type="compositionally biased region" description="Pro residues" evidence="1">
    <location>
        <begin position="103"/>
        <end position="112"/>
    </location>
</feature>
<gene>
    <name evidence="2" type="ORF">B0I35DRAFT_473783</name>
</gene>
<name>A0A8K0T8J4_9HYPO</name>
<proteinExistence type="predicted"/>
<feature type="compositionally biased region" description="Polar residues" evidence="1">
    <location>
        <begin position="239"/>
        <end position="252"/>
    </location>
</feature>
<evidence type="ECO:0000313" key="2">
    <source>
        <dbReference type="EMBL" id="KAH7329154.1"/>
    </source>
</evidence>
<feature type="compositionally biased region" description="Basic and acidic residues" evidence="1">
    <location>
        <begin position="227"/>
        <end position="238"/>
    </location>
</feature>